<protein>
    <recommendedName>
        <fullName evidence="3">Potassium channel domain-containing protein</fullName>
    </recommendedName>
</protein>
<dbReference type="PANTHER" id="PTHR10153">
    <property type="entry name" value="SMALL CONDUCTANCE CALCIUM-ACTIVATED POTASSIUM CHANNEL"/>
    <property type="match status" value="1"/>
</dbReference>
<keyword evidence="2" id="KW-0812">Transmembrane</keyword>
<evidence type="ECO:0000256" key="2">
    <source>
        <dbReference type="SAM" id="Phobius"/>
    </source>
</evidence>
<keyword evidence="2" id="KW-0472">Membrane</keyword>
<feature type="transmembrane region" description="Helical" evidence="2">
    <location>
        <begin position="175"/>
        <end position="197"/>
    </location>
</feature>
<keyword evidence="2" id="KW-1133">Transmembrane helix</keyword>
<dbReference type="Proteomes" id="UP000785679">
    <property type="component" value="Unassembled WGS sequence"/>
</dbReference>
<dbReference type="SUPFAM" id="SSF81324">
    <property type="entry name" value="Voltage-gated potassium channels"/>
    <property type="match status" value="1"/>
</dbReference>
<sequence>MERPCNLLICIYWTIHCNLRCKEQVSLFHIHKLFSKSQCSSKITKQCILIKKMLWRMLQHLNNQRRQCSYLLFLQVISQHHQYLLVLSNIGSYAFLTKWRRQLYKIALLECIIGTKDENQQNKLKKLSKGTFLRSPQFYFDCLLLMVQPLPYLETKFEVDCINLSNRSEYIKVDISLNSILLSLMFMRVIFLLRALLNYSVFKDKFASQVWQAFQSFILNNYSGDNYGFTPNLRFTFRCLVTKKPEQTVTSILFLSILILSYQIRIFEVPYYRALGQLDLEQFISSVWLVVITMGTVGFGDVVPVTPIGRLIIMMTSIWGTFVITLVLVAFGNIFALQKTQKLAMHHVLVSRKAASTITSAVKYYAYAKRRKEELDDRTSRISRVTNYVHHRFEPDLKQLKKKMDDSIKNFRDERIQMKKLKTSENITVGKLQKQIQYELIEIDTKFATLQDNVDLQKVTLQTILQKLDQLIDDQAEIRSMMEGQQSQATEIREQSAEHEESNSYISTPKDHNNQFGFKPPYFSSYRSSSDSKSDKQSQFQDLIDQQSVQLEQDTRRVSILTPTSQSGLLANRLIPSSFKKPSQKARRMTQLHQRDQLRPRFSRLQIQIDENKLDRVVERSLETNERALEGPSNKSNSILIEEFKFENVQDRVSTSSDEQADILSRKIAAHSNYQNLKHSLPQVDLIDIDLSQKTLDNEGPQFSEKNKHVRLKFHE</sequence>
<evidence type="ECO:0000313" key="4">
    <source>
        <dbReference type="EMBL" id="TNV84177.1"/>
    </source>
</evidence>
<feature type="transmembrane region" description="Helical" evidence="2">
    <location>
        <begin position="318"/>
        <end position="337"/>
    </location>
</feature>
<feature type="transmembrane region" description="Helical" evidence="2">
    <location>
        <begin position="287"/>
        <end position="306"/>
    </location>
</feature>
<dbReference type="GO" id="GO:0016286">
    <property type="term" value="F:small conductance calcium-activated potassium channel activity"/>
    <property type="evidence" value="ECO:0007669"/>
    <property type="project" value="InterPro"/>
</dbReference>
<comment type="caution">
    <text evidence="4">The sequence shown here is derived from an EMBL/GenBank/DDBJ whole genome shotgun (WGS) entry which is preliminary data.</text>
</comment>
<feature type="compositionally biased region" description="Low complexity" evidence="1">
    <location>
        <begin position="518"/>
        <end position="529"/>
    </location>
</feature>
<dbReference type="InterPro" id="IPR013099">
    <property type="entry name" value="K_chnl_dom"/>
</dbReference>
<evidence type="ECO:0000259" key="3">
    <source>
        <dbReference type="Pfam" id="PF07885"/>
    </source>
</evidence>
<organism evidence="4 5">
    <name type="scientific">Halteria grandinella</name>
    <dbReference type="NCBI Taxonomy" id="5974"/>
    <lineage>
        <taxon>Eukaryota</taxon>
        <taxon>Sar</taxon>
        <taxon>Alveolata</taxon>
        <taxon>Ciliophora</taxon>
        <taxon>Intramacronucleata</taxon>
        <taxon>Spirotrichea</taxon>
        <taxon>Stichotrichia</taxon>
        <taxon>Sporadotrichida</taxon>
        <taxon>Halteriidae</taxon>
        <taxon>Halteria</taxon>
    </lineage>
</organism>
<feature type="compositionally biased region" description="Basic and acidic residues" evidence="1">
    <location>
        <begin position="491"/>
        <end position="502"/>
    </location>
</feature>
<evidence type="ECO:0000256" key="1">
    <source>
        <dbReference type="SAM" id="MobiDB-lite"/>
    </source>
</evidence>
<dbReference type="EMBL" id="RRYP01003070">
    <property type="protein sequence ID" value="TNV84177.1"/>
    <property type="molecule type" value="Genomic_DNA"/>
</dbReference>
<dbReference type="GO" id="GO:0016020">
    <property type="term" value="C:membrane"/>
    <property type="evidence" value="ECO:0007669"/>
    <property type="project" value="InterPro"/>
</dbReference>
<proteinExistence type="predicted"/>
<dbReference type="Pfam" id="PF07885">
    <property type="entry name" value="Ion_trans_2"/>
    <property type="match status" value="1"/>
</dbReference>
<keyword evidence="5" id="KW-1185">Reference proteome</keyword>
<dbReference type="OrthoDB" id="73653at2759"/>
<name>A0A8J8NZB4_HALGN</name>
<feature type="domain" description="Potassium channel" evidence="3">
    <location>
        <begin position="280"/>
        <end position="335"/>
    </location>
</feature>
<dbReference type="Gene3D" id="1.10.287.70">
    <property type="match status" value="1"/>
</dbReference>
<feature type="region of interest" description="Disordered" evidence="1">
    <location>
        <begin position="482"/>
        <end position="540"/>
    </location>
</feature>
<gene>
    <name evidence="4" type="ORF">FGO68_gene11495</name>
</gene>
<dbReference type="AlphaFoldDB" id="A0A8J8NZB4"/>
<evidence type="ECO:0000313" key="5">
    <source>
        <dbReference type="Proteomes" id="UP000785679"/>
    </source>
</evidence>
<reference evidence="4" key="1">
    <citation type="submission" date="2019-06" db="EMBL/GenBank/DDBJ databases">
        <authorList>
            <person name="Zheng W."/>
        </authorList>
    </citation>
    <scope>NUCLEOTIDE SEQUENCE</scope>
    <source>
        <strain evidence="4">QDHG01</strain>
    </source>
</reference>
<dbReference type="InterPro" id="IPR015449">
    <property type="entry name" value="K_chnl_Ca-activ_SK"/>
</dbReference>
<accession>A0A8J8NZB4</accession>
<feature type="transmembrane region" description="Helical" evidence="2">
    <location>
        <begin position="248"/>
        <end position="267"/>
    </location>
</feature>